<sequence>MDFWSRLLSPLSTGSSRQDQAKDPGKRLHRFEKEFGTLLHSTAVQWRMELTQNRQATWRRSSNLVRDSDAAEMLEIRLQELTNILSDESRRPLPHPCIQYASMKQIYVPIGKIATTSYNEWIIKEAVLFFATLIESEEEAFVESPAFFREPDESAGPHHRGCCAQALDD</sequence>
<protein>
    <submittedName>
        <fullName evidence="1">Uncharacterized protein</fullName>
    </submittedName>
</protein>
<proteinExistence type="predicted"/>
<accession>A0ACC1NIS8</accession>
<evidence type="ECO:0000313" key="1">
    <source>
        <dbReference type="EMBL" id="KAJ2978713.1"/>
    </source>
</evidence>
<reference evidence="1" key="1">
    <citation type="submission" date="2022-08" db="EMBL/GenBank/DDBJ databases">
        <title>Genome Sequence of Lecanicillium fungicola.</title>
        <authorList>
            <person name="Buettner E."/>
        </authorList>
    </citation>
    <scope>NUCLEOTIDE SEQUENCE</scope>
    <source>
        <strain evidence="1">Babe33</strain>
    </source>
</reference>
<keyword evidence="2" id="KW-1185">Reference proteome</keyword>
<gene>
    <name evidence="1" type="ORF">NQ176_g3661</name>
</gene>
<comment type="caution">
    <text evidence="1">The sequence shown here is derived from an EMBL/GenBank/DDBJ whole genome shotgun (WGS) entry which is preliminary data.</text>
</comment>
<dbReference type="EMBL" id="JANJQO010000350">
    <property type="protein sequence ID" value="KAJ2978713.1"/>
    <property type="molecule type" value="Genomic_DNA"/>
</dbReference>
<name>A0ACC1NIS8_9HYPO</name>
<organism evidence="1 2">
    <name type="scientific">Zarea fungicola</name>
    <dbReference type="NCBI Taxonomy" id="93591"/>
    <lineage>
        <taxon>Eukaryota</taxon>
        <taxon>Fungi</taxon>
        <taxon>Dikarya</taxon>
        <taxon>Ascomycota</taxon>
        <taxon>Pezizomycotina</taxon>
        <taxon>Sordariomycetes</taxon>
        <taxon>Hypocreomycetidae</taxon>
        <taxon>Hypocreales</taxon>
        <taxon>Cordycipitaceae</taxon>
        <taxon>Zarea</taxon>
    </lineage>
</organism>
<evidence type="ECO:0000313" key="2">
    <source>
        <dbReference type="Proteomes" id="UP001143910"/>
    </source>
</evidence>
<dbReference type="Proteomes" id="UP001143910">
    <property type="component" value="Unassembled WGS sequence"/>
</dbReference>